<evidence type="ECO:0000256" key="2">
    <source>
        <dbReference type="ARBA" id="ARBA00022679"/>
    </source>
</evidence>
<dbReference type="EMBL" id="GG662644">
    <property type="protein sequence ID" value="EAR99169.2"/>
    <property type="molecule type" value="Genomic_DNA"/>
</dbReference>
<dbReference type="RefSeq" id="XP_001019414.2">
    <property type="nucleotide sequence ID" value="XM_001019414.2"/>
</dbReference>
<dbReference type="OrthoDB" id="504170at2759"/>
<dbReference type="PROSITE" id="PS50011">
    <property type="entry name" value="PROTEIN_KINASE_DOM"/>
    <property type="match status" value="1"/>
</dbReference>
<dbReference type="InterPro" id="IPR000719">
    <property type="entry name" value="Prot_kinase_dom"/>
</dbReference>
<dbReference type="Gene3D" id="3.30.200.20">
    <property type="entry name" value="Phosphorylase Kinase, domain 1"/>
    <property type="match status" value="1"/>
</dbReference>
<dbReference type="Gene3D" id="1.10.510.10">
    <property type="entry name" value="Transferase(Phosphotransferase) domain 1"/>
    <property type="match status" value="1"/>
</dbReference>
<dbReference type="AlphaFoldDB" id="Q23R79"/>
<keyword evidence="5 8" id="KW-0418">Kinase</keyword>
<dbReference type="GO" id="GO:0004674">
    <property type="term" value="F:protein serine/threonine kinase activity"/>
    <property type="evidence" value="ECO:0007669"/>
    <property type="project" value="InterPro"/>
</dbReference>
<dbReference type="InterPro" id="IPR032675">
    <property type="entry name" value="LRR_dom_sf"/>
</dbReference>
<gene>
    <name evidence="8" type="ORF">TTHERM_00390090</name>
</gene>
<keyword evidence="2" id="KW-0808">Transferase</keyword>
<dbReference type="GO" id="GO:0016020">
    <property type="term" value="C:membrane"/>
    <property type="evidence" value="ECO:0007669"/>
    <property type="project" value="TreeGrafter"/>
</dbReference>
<evidence type="ECO:0000259" key="7">
    <source>
        <dbReference type="PROSITE" id="PS50011"/>
    </source>
</evidence>
<keyword evidence="9" id="KW-1185">Reference proteome</keyword>
<dbReference type="GO" id="GO:0000045">
    <property type="term" value="P:autophagosome assembly"/>
    <property type="evidence" value="ECO:0007669"/>
    <property type="project" value="TreeGrafter"/>
</dbReference>
<dbReference type="Pfam" id="PF00069">
    <property type="entry name" value="Pkinase"/>
    <property type="match status" value="1"/>
</dbReference>
<dbReference type="SMART" id="SM00368">
    <property type="entry name" value="LRR_RI"/>
    <property type="match status" value="6"/>
</dbReference>
<reference evidence="9" key="1">
    <citation type="journal article" date="2006" name="PLoS Biol.">
        <title>Macronuclear genome sequence of the ciliate Tetrahymena thermophila, a model eukaryote.</title>
        <authorList>
            <person name="Eisen J.A."/>
            <person name="Coyne R.S."/>
            <person name="Wu M."/>
            <person name="Wu D."/>
            <person name="Thiagarajan M."/>
            <person name="Wortman J.R."/>
            <person name="Badger J.H."/>
            <person name="Ren Q."/>
            <person name="Amedeo P."/>
            <person name="Jones K.M."/>
            <person name="Tallon L.J."/>
            <person name="Delcher A.L."/>
            <person name="Salzberg S.L."/>
            <person name="Silva J.C."/>
            <person name="Haas B.J."/>
            <person name="Majoros W.H."/>
            <person name="Farzad M."/>
            <person name="Carlton J.M."/>
            <person name="Smith R.K. Jr."/>
            <person name="Garg J."/>
            <person name="Pearlman R.E."/>
            <person name="Karrer K.M."/>
            <person name="Sun L."/>
            <person name="Manning G."/>
            <person name="Elde N.C."/>
            <person name="Turkewitz A.P."/>
            <person name="Asai D.J."/>
            <person name="Wilkes D.E."/>
            <person name="Wang Y."/>
            <person name="Cai H."/>
            <person name="Collins K."/>
            <person name="Stewart B.A."/>
            <person name="Lee S.R."/>
            <person name="Wilamowska K."/>
            <person name="Weinberg Z."/>
            <person name="Ruzzo W.L."/>
            <person name="Wloga D."/>
            <person name="Gaertig J."/>
            <person name="Frankel J."/>
            <person name="Tsao C.-C."/>
            <person name="Gorovsky M.A."/>
            <person name="Keeling P.J."/>
            <person name="Waller R.F."/>
            <person name="Patron N.J."/>
            <person name="Cherry J.M."/>
            <person name="Stover N.A."/>
            <person name="Krieger C.J."/>
            <person name="del Toro C."/>
            <person name="Ryder H.F."/>
            <person name="Williamson S.C."/>
            <person name="Barbeau R.A."/>
            <person name="Hamilton E.P."/>
            <person name="Orias E."/>
        </authorList>
    </citation>
    <scope>NUCLEOTIDE SEQUENCE [LARGE SCALE GENOMIC DNA]</scope>
    <source>
        <strain evidence="9">SB210</strain>
    </source>
</reference>
<dbReference type="GO" id="GO:0005524">
    <property type="term" value="F:ATP binding"/>
    <property type="evidence" value="ECO:0007669"/>
    <property type="project" value="UniProtKB-KW"/>
</dbReference>
<dbReference type="GO" id="GO:0010506">
    <property type="term" value="P:regulation of autophagy"/>
    <property type="evidence" value="ECO:0007669"/>
    <property type="project" value="InterPro"/>
</dbReference>
<evidence type="ECO:0000256" key="5">
    <source>
        <dbReference type="ARBA" id="ARBA00022777"/>
    </source>
</evidence>
<dbReference type="InterPro" id="IPR001611">
    <property type="entry name" value="Leu-rich_rpt"/>
</dbReference>
<keyword evidence="3" id="KW-0677">Repeat</keyword>
<organism evidence="8 9">
    <name type="scientific">Tetrahymena thermophila (strain SB210)</name>
    <dbReference type="NCBI Taxonomy" id="312017"/>
    <lineage>
        <taxon>Eukaryota</taxon>
        <taxon>Sar</taxon>
        <taxon>Alveolata</taxon>
        <taxon>Ciliophora</taxon>
        <taxon>Intramacronucleata</taxon>
        <taxon>Oligohymenophorea</taxon>
        <taxon>Hymenostomatida</taxon>
        <taxon>Tetrahymenina</taxon>
        <taxon>Tetrahymenidae</taxon>
        <taxon>Tetrahymena</taxon>
    </lineage>
</organism>
<dbReference type="InParanoid" id="Q23R79"/>
<dbReference type="KEGG" id="tet:TTHERM_00390090"/>
<dbReference type="PANTHER" id="PTHR24348">
    <property type="entry name" value="SERINE/THREONINE-PROTEIN KINASE UNC-51-RELATED"/>
    <property type="match status" value="1"/>
</dbReference>
<keyword evidence="1" id="KW-0433">Leucine-rich repeat</keyword>
<evidence type="ECO:0000313" key="9">
    <source>
        <dbReference type="Proteomes" id="UP000009168"/>
    </source>
</evidence>
<dbReference type="Proteomes" id="UP000009168">
    <property type="component" value="Unassembled WGS sequence"/>
</dbReference>
<dbReference type="SUPFAM" id="SSF52047">
    <property type="entry name" value="RNI-like"/>
    <property type="match status" value="1"/>
</dbReference>
<dbReference type="GeneID" id="7834837"/>
<keyword evidence="4" id="KW-0547">Nucleotide-binding</keyword>
<name>Q23R79_TETTS</name>
<dbReference type="InterPro" id="IPR011009">
    <property type="entry name" value="Kinase-like_dom_sf"/>
</dbReference>
<dbReference type="GO" id="GO:0005776">
    <property type="term" value="C:autophagosome"/>
    <property type="evidence" value="ECO:0007669"/>
    <property type="project" value="TreeGrafter"/>
</dbReference>
<dbReference type="InterPro" id="IPR045269">
    <property type="entry name" value="Atg1-like"/>
</dbReference>
<evidence type="ECO:0000256" key="3">
    <source>
        <dbReference type="ARBA" id="ARBA00022737"/>
    </source>
</evidence>
<sequence length="725" mass="82346">MYQESIVKSQKQLQEQLIKNSENLAYEYLKKRNYVILQKIGHGCYTETFTAFQANNNQIVVIKVLIDMNNKEYIDAFTKEKNLLKTIKNNKYSLQIIDDLEDKNLDFAAIVVEHCDCDLAQVLDLNNLTFEQLVALTFQLLNGLLVFQLNGIINGGLKPQNILYSKQKNLFILADFRQSQISSQNQKQSSGNDQYFYGDQCYRSPEVLNQQKPPYTFKKADVFSIGQLLVEVFLQRKLSVNESMNLKQKSLFEAIPDLKNYQNNTFINDILINMANPNQDQRLEPFELLQNMQKFTVNESSLKNLKLNKNEGENIPYETSKATNKNNVIIPISVNLNRTNFEESYNYQDNSQQQQQLSLIQNNNQIQKNPQPNSFQVVSKELKRKSFGKFQKITEKKILNDCQEVELKYRSVFDEYDIFCCCSYPVKISDVTKALKIISNNHNIISLILNLQSNQINEEGAKAIGISLEECHNISLLNLILKINNIGDQGLKNICLSLQNCRNITSLNLDLAYNGIHEDGINYFGQSLQNFYSITNLSLNLENNNFSAEGVKILGTHLEQQQNISFLDLNLGGIKINDLGATYLGNSLQKCQNIVSLSLNLFNNNIGERGVKAIGTSLEQCQNISSLNLKLDWNKIGVEGVTCIGTSLEKCQNIQSLNLSLNMCTIGTNGGNIIATSLQKCQYITSLTLSVKDNSIDLIGMNQIRQKITQKCLRLKSFLLIGDEN</sequence>
<keyword evidence="6" id="KW-0067">ATP-binding</keyword>
<evidence type="ECO:0000256" key="4">
    <source>
        <dbReference type="ARBA" id="ARBA00022741"/>
    </source>
</evidence>
<dbReference type="HOGENOM" id="CLU_035571_0_0_1"/>
<protein>
    <submittedName>
        <fullName evidence="8">Kinase domain protein</fullName>
    </submittedName>
</protein>
<dbReference type="Pfam" id="PF13516">
    <property type="entry name" value="LRR_6"/>
    <property type="match status" value="2"/>
</dbReference>
<evidence type="ECO:0000256" key="1">
    <source>
        <dbReference type="ARBA" id="ARBA00022614"/>
    </source>
</evidence>
<dbReference type="SUPFAM" id="SSF56112">
    <property type="entry name" value="Protein kinase-like (PK-like)"/>
    <property type="match status" value="1"/>
</dbReference>
<accession>Q23R79</accession>
<dbReference type="GO" id="GO:0000407">
    <property type="term" value="C:phagophore assembly site"/>
    <property type="evidence" value="ECO:0007669"/>
    <property type="project" value="TreeGrafter"/>
</dbReference>
<proteinExistence type="predicted"/>
<evidence type="ECO:0000256" key="6">
    <source>
        <dbReference type="ARBA" id="ARBA00022840"/>
    </source>
</evidence>
<dbReference type="GO" id="GO:0005829">
    <property type="term" value="C:cytosol"/>
    <property type="evidence" value="ECO:0007669"/>
    <property type="project" value="TreeGrafter"/>
</dbReference>
<feature type="domain" description="Protein kinase" evidence="7">
    <location>
        <begin position="34"/>
        <end position="296"/>
    </location>
</feature>
<dbReference type="PANTHER" id="PTHR24348:SF22">
    <property type="entry name" value="NON-SPECIFIC SERINE_THREONINE PROTEIN KINASE"/>
    <property type="match status" value="1"/>
</dbReference>
<dbReference type="SMART" id="SM00220">
    <property type="entry name" value="S_TKc"/>
    <property type="match status" value="1"/>
</dbReference>
<evidence type="ECO:0000313" key="8">
    <source>
        <dbReference type="EMBL" id="EAR99169.2"/>
    </source>
</evidence>
<dbReference type="Gene3D" id="3.80.10.10">
    <property type="entry name" value="Ribonuclease Inhibitor"/>
    <property type="match status" value="3"/>
</dbReference>